<evidence type="ECO:0000256" key="2">
    <source>
        <dbReference type="ARBA" id="ARBA00022729"/>
    </source>
</evidence>
<dbReference type="GO" id="GO:0016020">
    <property type="term" value="C:membrane"/>
    <property type="evidence" value="ECO:0007669"/>
    <property type="project" value="GOC"/>
</dbReference>
<feature type="domain" description="Glycosyl hydrolase family 30 TIM-barrel" evidence="4">
    <location>
        <begin position="14"/>
        <end position="162"/>
    </location>
</feature>
<keyword evidence="3" id="KW-0378">Hydrolase</keyword>
<dbReference type="InterPro" id="IPR033453">
    <property type="entry name" value="Glyco_hydro_30_TIM-barrel"/>
</dbReference>
<dbReference type="Gene3D" id="3.20.20.80">
    <property type="entry name" value="Glycosidases"/>
    <property type="match status" value="1"/>
</dbReference>
<dbReference type="SUPFAM" id="SSF51445">
    <property type="entry name" value="(Trans)glycosidases"/>
    <property type="match status" value="1"/>
</dbReference>
<name>C5K8V5_PERM5</name>
<dbReference type="Pfam" id="PF02055">
    <property type="entry name" value="Glyco_hydro_30"/>
    <property type="match status" value="1"/>
</dbReference>
<protein>
    <submittedName>
        <fullName evidence="5">Glucosylceramidase, putative</fullName>
    </submittedName>
</protein>
<dbReference type="OrthoDB" id="2160638at2759"/>
<proteinExistence type="inferred from homology"/>
<keyword evidence="6" id="KW-1185">Reference proteome</keyword>
<dbReference type="InterPro" id="IPR017853">
    <property type="entry name" value="GH"/>
</dbReference>
<organism evidence="6">
    <name type="scientific">Perkinsus marinus (strain ATCC 50983 / TXsc)</name>
    <dbReference type="NCBI Taxonomy" id="423536"/>
    <lineage>
        <taxon>Eukaryota</taxon>
        <taxon>Sar</taxon>
        <taxon>Alveolata</taxon>
        <taxon>Perkinsozoa</taxon>
        <taxon>Perkinsea</taxon>
        <taxon>Perkinsida</taxon>
        <taxon>Perkinsidae</taxon>
        <taxon>Perkinsus</taxon>
    </lineage>
</organism>
<evidence type="ECO:0000256" key="3">
    <source>
        <dbReference type="ARBA" id="ARBA00022801"/>
    </source>
</evidence>
<evidence type="ECO:0000313" key="5">
    <source>
        <dbReference type="EMBL" id="EER19088.1"/>
    </source>
</evidence>
<dbReference type="PANTHER" id="PTHR11069:SF23">
    <property type="entry name" value="LYSOSOMAL ACID GLUCOSYLCERAMIDASE"/>
    <property type="match status" value="1"/>
</dbReference>
<dbReference type="Proteomes" id="UP000007800">
    <property type="component" value="Unassembled WGS sequence"/>
</dbReference>
<evidence type="ECO:0000313" key="6">
    <source>
        <dbReference type="Proteomes" id="UP000007800"/>
    </source>
</evidence>
<comment type="similarity">
    <text evidence="1">Belongs to the glycosyl hydrolase 30 family.</text>
</comment>
<sequence length="283" mass="31009">MVIHSTVYLCLVQVAAYERLGVPIWAITQQNEPSNPITLWASCFYTPEAQLAFIRDYLGPAMKAANTSTKLFFNDDNKNFLPEVSKLILGDKVAAGYVAGAAVHWYTMDQYPALEDYKDKYLDRYMLISTEATNGDPFTESFFKTDWDRAMHYAHGTIVDFVHGGSTAFIDWVMTGPGNLVSVSEEGKITVRMPSGAKRAGVPNPGQAADGMFPAGIEAMAAINPAGTEIAIVVICDDRHESNATIAELPIEVDLGDGRYSTVTMKNVEQRSVTTVVLTSDKF</sequence>
<reference evidence="5 6" key="1">
    <citation type="submission" date="2008-07" db="EMBL/GenBank/DDBJ databases">
        <authorList>
            <person name="El-Sayed N."/>
            <person name="Caler E."/>
            <person name="Inman J."/>
            <person name="Amedeo P."/>
            <person name="Hass B."/>
            <person name="Wortman J."/>
        </authorList>
    </citation>
    <scope>NUCLEOTIDE SEQUENCE [LARGE SCALE GENOMIC DNA]</scope>
    <source>
        <strain evidence="6">ATCC 50983 / TXsc</strain>
    </source>
</reference>
<evidence type="ECO:0000256" key="1">
    <source>
        <dbReference type="ARBA" id="ARBA00005382"/>
    </source>
</evidence>
<dbReference type="PANTHER" id="PTHR11069">
    <property type="entry name" value="GLUCOSYLCERAMIDASE"/>
    <property type="match status" value="1"/>
</dbReference>
<dbReference type="EMBL" id="GG671210">
    <property type="protein sequence ID" value="EER19088.1"/>
    <property type="molecule type" value="Genomic_DNA"/>
</dbReference>
<gene>
    <name evidence="5" type="ORF">Pmar_PMAR028473</name>
</gene>
<evidence type="ECO:0000259" key="4">
    <source>
        <dbReference type="Pfam" id="PF02055"/>
    </source>
</evidence>
<dbReference type="RefSeq" id="XP_002787292.1">
    <property type="nucleotide sequence ID" value="XM_002787246.1"/>
</dbReference>
<dbReference type="GO" id="GO:0004348">
    <property type="term" value="F:glucosylceramidase activity"/>
    <property type="evidence" value="ECO:0007669"/>
    <property type="project" value="InterPro"/>
</dbReference>
<dbReference type="GO" id="GO:0006680">
    <property type="term" value="P:glucosylceramide catabolic process"/>
    <property type="evidence" value="ECO:0007669"/>
    <property type="project" value="TreeGrafter"/>
</dbReference>
<dbReference type="GeneID" id="9039299"/>
<dbReference type="AlphaFoldDB" id="C5K8V5"/>
<dbReference type="InterPro" id="IPR001139">
    <property type="entry name" value="Glyco_hydro_30"/>
</dbReference>
<keyword evidence="2" id="KW-0732">Signal</keyword>
<accession>C5K8V5</accession>
<dbReference type="InParanoid" id="C5K8V5"/>